<evidence type="ECO:0000313" key="3">
    <source>
        <dbReference type="Proteomes" id="UP000184612"/>
    </source>
</evidence>
<evidence type="ECO:0000313" key="2">
    <source>
        <dbReference type="EMBL" id="SHO45442.1"/>
    </source>
</evidence>
<dbReference type="EMBL" id="FRFD01000003">
    <property type="protein sequence ID" value="SHO45442.1"/>
    <property type="molecule type" value="Genomic_DNA"/>
</dbReference>
<proteinExistence type="predicted"/>
<reference evidence="2 3" key="1">
    <citation type="submission" date="2016-12" db="EMBL/GenBank/DDBJ databases">
        <authorList>
            <person name="Song W.-J."/>
            <person name="Kurnit D.M."/>
        </authorList>
    </citation>
    <scope>NUCLEOTIDE SEQUENCE [LARGE SCALE GENOMIC DNA]</scope>
    <source>
        <strain evidence="2 3">DSM 12503</strain>
    </source>
</reference>
<dbReference type="InterPro" id="IPR008254">
    <property type="entry name" value="Flavodoxin/NO_synth"/>
</dbReference>
<dbReference type="InterPro" id="IPR029039">
    <property type="entry name" value="Flavoprotein-like_sf"/>
</dbReference>
<dbReference type="STRING" id="1121345.SAMN02745217_00958"/>
<accession>A0A1M7Y174</accession>
<keyword evidence="3" id="KW-1185">Reference proteome</keyword>
<dbReference type="Proteomes" id="UP000184612">
    <property type="component" value="Unassembled WGS sequence"/>
</dbReference>
<dbReference type="AlphaFoldDB" id="A0A1M7Y174"/>
<gene>
    <name evidence="2" type="ORF">SAMN02745217_00958</name>
</gene>
<dbReference type="RefSeq" id="WP_073587600.1">
    <property type="nucleotide sequence ID" value="NZ_FRFD01000003.1"/>
</dbReference>
<dbReference type="Gene3D" id="3.40.50.360">
    <property type="match status" value="1"/>
</dbReference>
<name>A0A1M7Y174_9FIRM</name>
<dbReference type="PANTHER" id="PTHR39201">
    <property type="entry name" value="EXPORTED PROTEIN-RELATED"/>
    <property type="match status" value="1"/>
</dbReference>
<sequence length="228" mass="24731">MRKLSFIAIFMSIVLLEGCGRTDTLGTTDSAKNNPTAVGASEQVPTSADGNILIAYFSRVGNTDFPDNVDAESSASIQLDGDEILGNCEVIANDVQKVIGGDVFLIQTADKYPADYKKTVKQNVEEQEKGYLPEIAGKVKNMKHYDRIILIYPTWAMSLPQAVASFLDNYDLTGKDIYPINVNGGYGAGDTVSLIREHAKGAKVDDGIAINAQEPTSAEDKIKEYLLE</sequence>
<dbReference type="Pfam" id="PF12682">
    <property type="entry name" value="Flavodoxin_4"/>
    <property type="match status" value="1"/>
</dbReference>
<dbReference type="SUPFAM" id="SSF52218">
    <property type="entry name" value="Flavoproteins"/>
    <property type="match status" value="1"/>
</dbReference>
<evidence type="ECO:0000259" key="1">
    <source>
        <dbReference type="Pfam" id="PF12682"/>
    </source>
</evidence>
<dbReference type="GO" id="GO:0010181">
    <property type="term" value="F:FMN binding"/>
    <property type="evidence" value="ECO:0007669"/>
    <property type="project" value="InterPro"/>
</dbReference>
<dbReference type="PANTHER" id="PTHR39201:SF1">
    <property type="entry name" value="FLAVODOXIN-LIKE DOMAIN-CONTAINING PROTEIN"/>
    <property type="match status" value="1"/>
</dbReference>
<dbReference type="GO" id="GO:0016651">
    <property type="term" value="F:oxidoreductase activity, acting on NAD(P)H"/>
    <property type="evidence" value="ECO:0007669"/>
    <property type="project" value="UniProtKB-ARBA"/>
</dbReference>
<dbReference type="OrthoDB" id="9806505at2"/>
<protein>
    <submittedName>
        <fullName evidence="2">Flavodoxin</fullName>
    </submittedName>
</protein>
<organism evidence="2 3">
    <name type="scientific">Anaerocolumna xylanovorans DSM 12503</name>
    <dbReference type="NCBI Taxonomy" id="1121345"/>
    <lineage>
        <taxon>Bacteria</taxon>
        <taxon>Bacillati</taxon>
        <taxon>Bacillota</taxon>
        <taxon>Clostridia</taxon>
        <taxon>Lachnospirales</taxon>
        <taxon>Lachnospiraceae</taxon>
        <taxon>Anaerocolumna</taxon>
    </lineage>
</organism>
<feature type="domain" description="Flavodoxin-like" evidence="1">
    <location>
        <begin position="86"/>
        <end position="214"/>
    </location>
</feature>